<dbReference type="Proteomes" id="UP001205740">
    <property type="component" value="Unassembled WGS sequence"/>
</dbReference>
<feature type="domain" description="Condensation" evidence="1">
    <location>
        <begin position="54"/>
        <end position="368"/>
    </location>
</feature>
<dbReference type="PANTHER" id="PTHR45527">
    <property type="entry name" value="NONRIBOSOMAL PEPTIDE SYNTHETASE"/>
    <property type="match status" value="1"/>
</dbReference>
<reference evidence="2 3" key="1">
    <citation type="submission" date="2022-06" db="EMBL/GenBank/DDBJ databases">
        <title>Genomic Encyclopedia of Archaeal and Bacterial Type Strains, Phase II (KMG-II): from individual species to whole genera.</title>
        <authorList>
            <person name="Goeker M."/>
        </authorList>
    </citation>
    <scope>NUCLEOTIDE SEQUENCE [LARGE SCALE GENOMIC DNA]</scope>
    <source>
        <strain evidence="2 3">DSM 45037</strain>
    </source>
</reference>
<dbReference type="SUPFAM" id="SSF52777">
    <property type="entry name" value="CoA-dependent acyltransferases"/>
    <property type="match status" value="2"/>
</dbReference>
<comment type="caution">
    <text evidence="2">The sequence shown here is derived from an EMBL/GenBank/DDBJ whole genome shotgun (WGS) entry which is preliminary data.</text>
</comment>
<dbReference type="RefSeq" id="WP_253653930.1">
    <property type="nucleotide sequence ID" value="NZ_BAAAOE010000003.1"/>
</dbReference>
<evidence type="ECO:0000259" key="1">
    <source>
        <dbReference type="Pfam" id="PF00668"/>
    </source>
</evidence>
<dbReference type="InterPro" id="IPR023213">
    <property type="entry name" value="CAT-like_dom_sf"/>
</dbReference>
<dbReference type="EMBL" id="JAMTCG010000003">
    <property type="protein sequence ID" value="MCP2160317.1"/>
    <property type="molecule type" value="Genomic_DNA"/>
</dbReference>
<accession>A0ABT1H0L7</accession>
<organism evidence="2 3">
    <name type="scientific">Williamsia serinedens</name>
    <dbReference type="NCBI Taxonomy" id="391736"/>
    <lineage>
        <taxon>Bacteria</taxon>
        <taxon>Bacillati</taxon>
        <taxon>Actinomycetota</taxon>
        <taxon>Actinomycetes</taxon>
        <taxon>Mycobacteriales</taxon>
        <taxon>Nocardiaceae</taxon>
        <taxon>Williamsia</taxon>
    </lineage>
</organism>
<dbReference type="Pfam" id="PF00668">
    <property type="entry name" value="Condensation"/>
    <property type="match status" value="1"/>
</dbReference>
<dbReference type="InterPro" id="IPR001242">
    <property type="entry name" value="Condensation_dom"/>
</dbReference>
<sequence length="467" mass="50333">MRVTTIDRYAPRPGPIVRWRIDLTDAPWTTSSVPPSFNQRFHLAGARTAPPGQTVFLAAAFDVDGPVDHKALERSFTALVDRHDTLRCGFVARDDDSGGVEIVRRVHDVSRMRLRPDPPVETATADDAREALRRLLADACAPLGEPDHLFAAIDRLDRSTILCAFDHAHTDAWSIAVVVDDLRMLYEGFRAEPGAFHPARLGPAGSFLAHCAEEAEDDRDHATLPAMAQWRAFFARHRNTPPSFPADLGLRPGETAPQAVDLRRLADAPTADRIDDACRSLGGSTFAGVLAAMAHAARDSGLGDELSLLFPMHTRRTARRETAVGWFTTNAPLTVRAGDDLAATVAATGADLRAAVGLGAVPIGAVVEAVGGLTFVRSDVFMVSYVDYRRLPGAAHLADLDAHHISNVTRADDVQIWISRTDEGLALRTRHPDTPDAGRIVGDFLDAVVALAARIPTTLDPTAHAPG</sequence>
<name>A0ABT1H0L7_9NOCA</name>
<protein>
    <submittedName>
        <fullName evidence="2">Condensation domain-containing protein</fullName>
    </submittedName>
</protein>
<dbReference type="PANTHER" id="PTHR45527:SF1">
    <property type="entry name" value="FATTY ACID SYNTHASE"/>
    <property type="match status" value="1"/>
</dbReference>
<evidence type="ECO:0000313" key="2">
    <source>
        <dbReference type="EMBL" id="MCP2160317.1"/>
    </source>
</evidence>
<gene>
    <name evidence="2" type="ORF">LX12_001504</name>
</gene>
<proteinExistence type="predicted"/>
<keyword evidence="3" id="KW-1185">Reference proteome</keyword>
<evidence type="ECO:0000313" key="3">
    <source>
        <dbReference type="Proteomes" id="UP001205740"/>
    </source>
</evidence>
<dbReference type="Gene3D" id="3.30.559.10">
    <property type="entry name" value="Chloramphenicol acetyltransferase-like domain"/>
    <property type="match status" value="1"/>
</dbReference>
<dbReference type="Gene3D" id="3.30.559.30">
    <property type="entry name" value="Nonribosomal peptide synthetase, condensation domain"/>
    <property type="match status" value="1"/>
</dbReference>